<name>A0A326UE75_THEHA</name>
<evidence type="ECO:0000313" key="2">
    <source>
        <dbReference type="Proteomes" id="UP000248806"/>
    </source>
</evidence>
<keyword evidence="2" id="KW-1185">Reference proteome</keyword>
<dbReference type="EMBL" id="QKUF01000003">
    <property type="protein sequence ID" value="PZW33044.1"/>
    <property type="molecule type" value="Genomic_DNA"/>
</dbReference>
<gene>
    <name evidence="1" type="ORF">EI42_01594</name>
</gene>
<dbReference type="AlphaFoldDB" id="A0A326UE75"/>
<evidence type="ECO:0000313" key="1">
    <source>
        <dbReference type="EMBL" id="PZW33044.1"/>
    </source>
</evidence>
<comment type="caution">
    <text evidence="1">The sequence shown here is derived from an EMBL/GenBank/DDBJ whole genome shotgun (WGS) entry which is preliminary data.</text>
</comment>
<protein>
    <submittedName>
        <fullName evidence="1">Uncharacterized protein</fullName>
    </submittedName>
</protein>
<proteinExistence type="predicted"/>
<dbReference type="RefSeq" id="WP_111320604.1">
    <property type="nucleotide sequence ID" value="NZ_BIFX01000001.1"/>
</dbReference>
<dbReference type="Proteomes" id="UP000248806">
    <property type="component" value="Unassembled WGS sequence"/>
</dbReference>
<accession>A0A326UE75</accession>
<organism evidence="1 2">
    <name type="scientific">Thermosporothrix hazakensis</name>
    <dbReference type="NCBI Taxonomy" id="644383"/>
    <lineage>
        <taxon>Bacteria</taxon>
        <taxon>Bacillati</taxon>
        <taxon>Chloroflexota</taxon>
        <taxon>Ktedonobacteria</taxon>
        <taxon>Ktedonobacterales</taxon>
        <taxon>Thermosporotrichaceae</taxon>
        <taxon>Thermosporothrix</taxon>
    </lineage>
</organism>
<sequence length="64" mass="7084">MSNHIIGGDSRKSIFYKKRKNQPKALMANVGGNACSVALKEENEDFIEVIRVAIRENSGVLHAK</sequence>
<reference evidence="1 2" key="1">
    <citation type="submission" date="2018-06" db="EMBL/GenBank/DDBJ databases">
        <title>Genomic Encyclopedia of Archaeal and Bacterial Type Strains, Phase II (KMG-II): from individual species to whole genera.</title>
        <authorList>
            <person name="Goeker M."/>
        </authorList>
    </citation>
    <scope>NUCLEOTIDE SEQUENCE [LARGE SCALE GENOMIC DNA]</scope>
    <source>
        <strain evidence="1 2">ATCC BAA-1881</strain>
    </source>
</reference>